<reference evidence="7" key="1">
    <citation type="journal article" date="2023" name="Commun. Biol.">
        <title>Genome analysis of Parmales, the sister group of diatoms, reveals the evolutionary specialization of diatoms from phago-mixotrophs to photoautotrophs.</title>
        <authorList>
            <person name="Ban H."/>
            <person name="Sato S."/>
            <person name="Yoshikawa S."/>
            <person name="Yamada K."/>
            <person name="Nakamura Y."/>
            <person name="Ichinomiya M."/>
            <person name="Sato N."/>
            <person name="Blanc-Mathieu R."/>
            <person name="Endo H."/>
            <person name="Kuwata A."/>
            <person name="Ogata H."/>
        </authorList>
    </citation>
    <scope>NUCLEOTIDE SEQUENCE [LARGE SCALE GENOMIC DNA]</scope>
    <source>
        <strain evidence="7">NIES 3700</strain>
    </source>
</reference>
<evidence type="ECO:0000313" key="7">
    <source>
        <dbReference type="Proteomes" id="UP001165122"/>
    </source>
</evidence>
<evidence type="ECO:0000313" key="6">
    <source>
        <dbReference type="EMBL" id="GMI01416.1"/>
    </source>
</evidence>
<dbReference type="InterPro" id="IPR025712">
    <property type="entry name" value="Nup54_alpha-helical_dom"/>
</dbReference>
<evidence type="ECO:0000256" key="2">
    <source>
        <dbReference type="ARBA" id="ARBA00022448"/>
    </source>
</evidence>
<protein>
    <recommendedName>
        <fullName evidence="5">Nucleoporin Nup54 alpha-helical domain-containing protein</fullName>
    </recommendedName>
</protein>
<evidence type="ECO:0000259" key="5">
    <source>
        <dbReference type="Pfam" id="PF13874"/>
    </source>
</evidence>
<organism evidence="6 7">
    <name type="scientific">Triparma laevis f. longispina</name>
    <dbReference type="NCBI Taxonomy" id="1714387"/>
    <lineage>
        <taxon>Eukaryota</taxon>
        <taxon>Sar</taxon>
        <taxon>Stramenopiles</taxon>
        <taxon>Ochrophyta</taxon>
        <taxon>Bolidophyceae</taxon>
        <taxon>Parmales</taxon>
        <taxon>Triparmaceae</taxon>
        <taxon>Triparma</taxon>
    </lineage>
</organism>
<dbReference type="Pfam" id="PF13874">
    <property type="entry name" value="Nup54"/>
    <property type="match status" value="1"/>
</dbReference>
<gene>
    <name evidence="6" type="ORF">TrLO_g4909</name>
</gene>
<evidence type="ECO:0000256" key="4">
    <source>
        <dbReference type="SAM" id="MobiDB-lite"/>
    </source>
</evidence>
<keyword evidence="7" id="KW-1185">Reference proteome</keyword>
<proteinExistence type="predicted"/>
<dbReference type="Gene3D" id="1.20.5.170">
    <property type="match status" value="1"/>
</dbReference>
<dbReference type="PANTHER" id="PTHR13000:SF0">
    <property type="entry name" value="NUCLEOPORIN P54"/>
    <property type="match status" value="1"/>
</dbReference>
<dbReference type="GO" id="GO:0036228">
    <property type="term" value="P:protein localization to nuclear inner membrane"/>
    <property type="evidence" value="ECO:0007669"/>
    <property type="project" value="TreeGrafter"/>
</dbReference>
<comment type="caution">
    <text evidence="6">The sequence shown here is derived from an EMBL/GenBank/DDBJ whole genome shotgun (WGS) entry which is preliminary data.</text>
</comment>
<dbReference type="GO" id="GO:0006607">
    <property type="term" value="P:NLS-bearing protein import into nucleus"/>
    <property type="evidence" value="ECO:0007669"/>
    <property type="project" value="TreeGrafter"/>
</dbReference>
<dbReference type="GO" id="GO:0017056">
    <property type="term" value="F:structural constituent of nuclear pore"/>
    <property type="evidence" value="ECO:0007669"/>
    <property type="project" value="TreeGrafter"/>
</dbReference>
<evidence type="ECO:0000256" key="1">
    <source>
        <dbReference type="ARBA" id="ARBA00004123"/>
    </source>
</evidence>
<keyword evidence="2" id="KW-0813">Transport</keyword>
<name>A0A9W7C843_9STRA</name>
<feature type="domain" description="Nucleoporin Nup54 alpha-helical" evidence="5">
    <location>
        <begin position="240"/>
        <end position="371"/>
    </location>
</feature>
<comment type="subcellular location">
    <subcellularLocation>
        <location evidence="1">Nucleus</location>
    </subcellularLocation>
</comment>
<dbReference type="PANTHER" id="PTHR13000">
    <property type="entry name" value="NUCLEOPORIN P54"/>
    <property type="match status" value="1"/>
</dbReference>
<dbReference type="GO" id="GO:0006999">
    <property type="term" value="P:nuclear pore organization"/>
    <property type="evidence" value="ECO:0007669"/>
    <property type="project" value="TreeGrafter"/>
</dbReference>
<feature type="compositionally biased region" description="Low complexity" evidence="4">
    <location>
        <begin position="161"/>
        <end position="190"/>
    </location>
</feature>
<feature type="region of interest" description="Disordered" evidence="4">
    <location>
        <begin position="161"/>
        <end position="192"/>
    </location>
</feature>
<accession>A0A9W7C843</accession>
<dbReference type="InterPro" id="IPR024864">
    <property type="entry name" value="Nup54/Nup57/Nup44"/>
</dbReference>
<dbReference type="GO" id="GO:0044613">
    <property type="term" value="C:nuclear pore central transport channel"/>
    <property type="evidence" value="ECO:0007669"/>
    <property type="project" value="TreeGrafter"/>
</dbReference>
<dbReference type="AlphaFoldDB" id="A0A9W7C843"/>
<keyword evidence="3" id="KW-0539">Nucleus</keyword>
<dbReference type="OrthoDB" id="202683at2759"/>
<sequence>MAFSFASPTAAAAPAAGGFGGFGTPTAAPASGFGGFGTPAPAAGGFGGFGAPAAAPAPASGFGGFGTPAAAPAPSALGGFGTPVAAPAPSAFGGFGAAAGTPAAAPAPSAFGGFGAAAPAPSAFGAPAAPAAPSAFGGFGSPSAAPAPSAFGGFGAAPAAAPSAFGSTSGQPQQQHQQHQQQLPPHVQAQNRERQLATEKLSLTLKEITSAYNSNDPACKFQHLFYNKVDPAHRHLYTCPSNVSPKAWEEAEMLNPDPENLVPAPVIGVGSLQKRVVNQQLEVGKLGNFVEKLKEAAGALQSRTRRSSEVAINFKMQQEVLAQRLLQAMRKVEVLRCMGLSIQPSELDFRQNVSKLHQTLDRPQALLGEITAAASSYKSMRQREVDTQQLSKEDLKALFKILQEQQTGLNHLTTVVKKDLKDMELLKRVEVEEKEARG</sequence>
<dbReference type="Proteomes" id="UP001165122">
    <property type="component" value="Unassembled WGS sequence"/>
</dbReference>
<dbReference type="EMBL" id="BRXW01000034">
    <property type="protein sequence ID" value="GMI01416.1"/>
    <property type="molecule type" value="Genomic_DNA"/>
</dbReference>
<evidence type="ECO:0000256" key="3">
    <source>
        <dbReference type="ARBA" id="ARBA00023242"/>
    </source>
</evidence>